<sequence length="73" mass="7547">MRALAGSLRQGVSTSNPSASPRPAIIRVKYSAVWPFDHGATAPCARVRSGSGTTSSGSTSLRMPRPLHSGQAP</sequence>
<protein>
    <submittedName>
        <fullName evidence="2">Uncharacterized protein</fullName>
    </submittedName>
</protein>
<organism evidence="2 3">
    <name type="scientific">Mycobacterium tuberculosis</name>
    <dbReference type="NCBI Taxonomy" id="1773"/>
    <lineage>
        <taxon>Bacteria</taxon>
        <taxon>Bacillati</taxon>
        <taxon>Actinomycetota</taxon>
        <taxon>Actinomycetes</taxon>
        <taxon>Mycobacteriales</taxon>
        <taxon>Mycobacteriaceae</taxon>
        <taxon>Mycobacterium</taxon>
        <taxon>Mycobacterium tuberculosis complex</taxon>
    </lineage>
</organism>
<dbReference type="AlphaFoldDB" id="A0A0U0U9C5"/>
<gene>
    <name evidence="2" type="ORF">ERS007703_00469</name>
</gene>
<evidence type="ECO:0000256" key="1">
    <source>
        <dbReference type="SAM" id="MobiDB-lite"/>
    </source>
</evidence>
<reference evidence="3" key="1">
    <citation type="submission" date="2015-03" db="EMBL/GenBank/DDBJ databases">
        <authorList>
            <consortium name="Pathogen Informatics"/>
        </authorList>
    </citation>
    <scope>NUCLEOTIDE SEQUENCE [LARGE SCALE GENOMIC DNA]</scope>
    <source>
        <strain evidence="3">K00500041</strain>
    </source>
</reference>
<accession>A0A0U0U9C5</accession>
<dbReference type="Proteomes" id="UP000038802">
    <property type="component" value="Unassembled WGS sequence"/>
</dbReference>
<evidence type="ECO:0000313" key="2">
    <source>
        <dbReference type="EMBL" id="COV08196.1"/>
    </source>
</evidence>
<feature type="compositionally biased region" description="Low complexity" evidence="1">
    <location>
        <begin position="49"/>
        <end position="60"/>
    </location>
</feature>
<dbReference type="EMBL" id="CSAE01000028">
    <property type="protein sequence ID" value="COV08196.1"/>
    <property type="molecule type" value="Genomic_DNA"/>
</dbReference>
<feature type="region of interest" description="Disordered" evidence="1">
    <location>
        <begin position="42"/>
        <end position="73"/>
    </location>
</feature>
<proteinExistence type="predicted"/>
<name>A0A0U0U9C5_MYCTX</name>
<feature type="compositionally biased region" description="Polar residues" evidence="1">
    <location>
        <begin position="10"/>
        <end position="19"/>
    </location>
</feature>
<feature type="region of interest" description="Disordered" evidence="1">
    <location>
        <begin position="1"/>
        <end position="22"/>
    </location>
</feature>
<evidence type="ECO:0000313" key="3">
    <source>
        <dbReference type="Proteomes" id="UP000038802"/>
    </source>
</evidence>